<organism evidence="2 3">
    <name type="scientific">Actinotalea soli</name>
    <dbReference type="NCBI Taxonomy" id="2819234"/>
    <lineage>
        <taxon>Bacteria</taxon>
        <taxon>Bacillati</taxon>
        <taxon>Actinomycetota</taxon>
        <taxon>Actinomycetes</taxon>
        <taxon>Micrococcales</taxon>
        <taxon>Cellulomonadaceae</taxon>
        <taxon>Actinotalea</taxon>
    </lineage>
</organism>
<reference evidence="2" key="1">
    <citation type="submission" date="2021-03" db="EMBL/GenBank/DDBJ databases">
        <title>Actinotalea soli sp. nov., isolated from soil.</title>
        <authorList>
            <person name="Ping W."/>
            <person name="Zhang J."/>
        </authorList>
    </citation>
    <scope>NUCLEOTIDE SEQUENCE</scope>
    <source>
        <strain evidence="2">BY-33</strain>
    </source>
</reference>
<feature type="compositionally biased region" description="Basic and acidic residues" evidence="1">
    <location>
        <begin position="1"/>
        <end position="29"/>
    </location>
</feature>
<dbReference type="Proteomes" id="UP000664209">
    <property type="component" value="Unassembled WGS sequence"/>
</dbReference>
<dbReference type="RefSeq" id="WP_208054051.1">
    <property type="nucleotide sequence ID" value="NZ_JAGEMK010000001.1"/>
</dbReference>
<dbReference type="AlphaFoldDB" id="A0A939RU97"/>
<dbReference type="EMBL" id="JAGEMK010000001">
    <property type="protein sequence ID" value="MBO1750398.1"/>
    <property type="molecule type" value="Genomic_DNA"/>
</dbReference>
<feature type="region of interest" description="Disordered" evidence="1">
    <location>
        <begin position="1"/>
        <end position="56"/>
    </location>
</feature>
<feature type="compositionally biased region" description="Basic and acidic residues" evidence="1">
    <location>
        <begin position="36"/>
        <end position="49"/>
    </location>
</feature>
<gene>
    <name evidence="2" type="ORF">J4G33_01115</name>
</gene>
<comment type="caution">
    <text evidence="2">The sequence shown here is derived from an EMBL/GenBank/DDBJ whole genome shotgun (WGS) entry which is preliminary data.</text>
</comment>
<evidence type="ECO:0000256" key="1">
    <source>
        <dbReference type="SAM" id="MobiDB-lite"/>
    </source>
</evidence>
<evidence type="ECO:0000313" key="3">
    <source>
        <dbReference type="Proteomes" id="UP000664209"/>
    </source>
</evidence>
<evidence type="ECO:0000313" key="2">
    <source>
        <dbReference type="EMBL" id="MBO1750398.1"/>
    </source>
</evidence>
<proteinExistence type="predicted"/>
<protein>
    <submittedName>
        <fullName evidence="2">Uncharacterized protein</fullName>
    </submittedName>
</protein>
<sequence length="56" mass="6233">MTHESTDPAPREGTEPTPPDHDQILRLEVDETVPPRPEEEVADVTRSEPGEWTASP</sequence>
<name>A0A939RU97_9CELL</name>
<accession>A0A939RU97</accession>
<keyword evidence="3" id="KW-1185">Reference proteome</keyword>